<comment type="caution">
    <text evidence="2">The sequence shown here is derived from an EMBL/GenBank/DDBJ whole genome shotgun (WGS) entry which is preliminary data.</text>
</comment>
<accession>A0ABV8TPQ1</accession>
<keyword evidence="3" id="KW-1185">Reference proteome</keyword>
<dbReference type="EMBL" id="JBHSDP010000027">
    <property type="protein sequence ID" value="MFC4332434.1"/>
    <property type="molecule type" value="Genomic_DNA"/>
</dbReference>
<dbReference type="InterPro" id="IPR043917">
    <property type="entry name" value="DUF5753"/>
</dbReference>
<name>A0ABV8TPQ1_9ACTN</name>
<evidence type="ECO:0000313" key="3">
    <source>
        <dbReference type="Proteomes" id="UP001595824"/>
    </source>
</evidence>
<dbReference type="Proteomes" id="UP001595824">
    <property type="component" value="Unassembled WGS sequence"/>
</dbReference>
<evidence type="ECO:0000259" key="1">
    <source>
        <dbReference type="Pfam" id="PF19054"/>
    </source>
</evidence>
<gene>
    <name evidence="2" type="ORF">ACFPC0_32635</name>
</gene>
<dbReference type="Pfam" id="PF19054">
    <property type="entry name" value="DUF5753"/>
    <property type="match status" value="1"/>
</dbReference>
<sequence length="196" mass="21607">MLPTDLRALLQLYEVTDAGLVAELEDAARGSKGQSWWAQYSDVVSPQYALYLGYEGSADMIRMYNPTILPGLVQTEDYATALLSALGPESLLRQQVDLRLSRHLLSLTEHPRTNLRVLPFSAGAHFSVATPFILLSFRDDDDLLYVEGPGGGLSSRDDLALMARYQECFEEISAIAYEGDRMTDLLGAVRGSLDNS</sequence>
<reference evidence="3" key="1">
    <citation type="journal article" date="2019" name="Int. J. Syst. Evol. Microbiol.">
        <title>The Global Catalogue of Microorganisms (GCM) 10K type strain sequencing project: providing services to taxonomists for standard genome sequencing and annotation.</title>
        <authorList>
            <consortium name="The Broad Institute Genomics Platform"/>
            <consortium name="The Broad Institute Genome Sequencing Center for Infectious Disease"/>
            <person name="Wu L."/>
            <person name="Ma J."/>
        </authorList>
    </citation>
    <scope>NUCLEOTIDE SEQUENCE [LARGE SCALE GENOMIC DNA]</scope>
    <source>
        <strain evidence="3">PCU 347</strain>
    </source>
</reference>
<protein>
    <submittedName>
        <fullName evidence="2">Scr1 family TA system antitoxin-like transcriptional regulator</fullName>
    </submittedName>
</protein>
<evidence type="ECO:0000313" key="2">
    <source>
        <dbReference type="EMBL" id="MFC4332434.1"/>
    </source>
</evidence>
<dbReference type="RefSeq" id="WP_381743888.1">
    <property type="nucleotide sequence ID" value="NZ_JBHSDP010000027.1"/>
</dbReference>
<organism evidence="2 3">
    <name type="scientific">Streptomyces andamanensis</name>
    <dbReference type="NCBI Taxonomy" id="1565035"/>
    <lineage>
        <taxon>Bacteria</taxon>
        <taxon>Bacillati</taxon>
        <taxon>Actinomycetota</taxon>
        <taxon>Actinomycetes</taxon>
        <taxon>Kitasatosporales</taxon>
        <taxon>Streptomycetaceae</taxon>
        <taxon>Streptomyces</taxon>
    </lineage>
</organism>
<proteinExistence type="predicted"/>
<feature type="domain" description="DUF5753" evidence="1">
    <location>
        <begin position="102"/>
        <end position="186"/>
    </location>
</feature>